<dbReference type="GO" id="GO:0016740">
    <property type="term" value="F:transferase activity"/>
    <property type="evidence" value="ECO:0007669"/>
    <property type="project" value="UniProtKB-KW"/>
</dbReference>
<comment type="caution">
    <text evidence="4">The sequence shown here is derived from an EMBL/GenBank/DDBJ whole genome shotgun (WGS) entry which is preliminary data.</text>
</comment>
<dbReference type="Proteomes" id="UP000572377">
    <property type="component" value="Unassembled WGS sequence"/>
</dbReference>
<dbReference type="RefSeq" id="WP_171325923.1">
    <property type="nucleotide sequence ID" value="NZ_JABFBC010000002.1"/>
</dbReference>
<feature type="domain" description="GST C-terminal" evidence="3">
    <location>
        <begin position="86"/>
        <end position="212"/>
    </location>
</feature>
<keyword evidence="4" id="KW-0808">Transferase</keyword>
<dbReference type="EMBL" id="JABFBC010000002">
    <property type="protein sequence ID" value="NNU81190.1"/>
    <property type="molecule type" value="Genomic_DNA"/>
</dbReference>
<accession>A0A849L4R6</accession>
<evidence type="ECO:0000259" key="2">
    <source>
        <dbReference type="PROSITE" id="PS50404"/>
    </source>
</evidence>
<name>A0A849L4R6_9RHOB</name>
<dbReference type="InterPro" id="IPR036249">
    <property type="entry name" value="Thioredoxin-like_sf"/>
</dbReference>
<dbReference type="InterPro" id="IPR036282">
    <property type="entry name" value="Glutathione-S-Trfase_C_sf"/>
</dbReference>
<evidence type="ECO:0000313" key="4">
    <source>
        <dbReference type="EMBL" id="NNU81190.1"/>
    </source>
</evidence>
<dbReference type="PROSITE" id="PS50404">
    <property type="entry name" value="GST_NTER"/>
    <property type="match status" value="1"/>
</dbReference>
<proteinExistence type="inferred from homology"/>
<dbReference type="Pfam" id="PF02798">
    <property type="entry name" value="GST_N"/>
    <property type="match status" value="1"/>
</dbReference>
<dbReference type="Pfam" id="PF00043">
    <property type="entry name" value="GST_C"/>
    <property type="match status" value="1"/>
</dbReference>
<reference evidence="4 5" key="1">
    <citation type="submission" date="2020-05" db="EMBL/GenBank/DDBJ databases">
        <title>Gimesia benthica sp. nov., a novel planctomycete isolated from a deep-sea water sample of the Northwest Indian Ocean.</title>
        <authorList>
            <person name="Wang J."/>
            <person name="Ruan C."/>
            <person name="Song L."/>
            <person name="Zhu Y."/>
            <person name="Li A."/>
            <person name="Zheng X."/>
            <person name="Wang L."/>
            <person name="Lu Z."/>
            <person name="Huang Y."/>
            <person name="Du W."/>
            <person name="Zhou Y."/>
            <person name="Huang L."/>
            <person name="Dai X."/>
        </authorList>
    </citation>
    <scope>NUCLEOTIDE SEQUENCE [LARGE SCALE GENOMIC DNA]</scope>
    <source>
        <strain evidence="4 5">YYQ-30</strain>
    </source>
</reference>
<dbReference type="PANTHER" id="PTHR44051">
    <property type="entry name" value="GLUTATHIONE S-TRANSFERASE-RELATED"/>
    <property type="match status" value="1"/>
</dbReference>
<evidence type="ECO:0000259" key="3">
    <source>
        <dbReference type="PROSITE" id="PS50405"/>
    </source>
</evidence>
<dbReference type="PROSITE" id="PS50405">
    <property type="entry name" value="GST_CTER"/>
    <property type="match status" value="1"/>
</dbReference>
<evidence type="ECO:0000313" key="5">
    <source>
        <dbReference type="Proteomes" id="UP000572377"/>
    </source>
</evidence>
<keyword evidence="5" id="KW-1185">Reference proteome</keyword>
<dbReference type="InterPro" id="IPR010987">
    <property type="entry name" value="Glutathione-S-Trfase_C-like"/>
</dbReference>
<dbReference type="SFLD" id="SFLDG01150">
    <property type="entry name" value="Main.1:_Beta-like"/>
    <property type="match status" value="1"/>
</dbReference>
<dbReference type="SFLD" id="SFLDG00358">
    <property type="entry name" value="Main_(cytGST)"/>
    <property type="match status" value="1"/>
</dbReference>
<organism evidence="4 5">
    <name type="scientific">Halovulum dunhuangense</name>
    <dbReference type="NCBI Taxonomy" id="1505036"/>
    <lineage>
        <taxon>Bacteria</taxon>
        <taxon>Pseudomonadati</taxon>
        <taxon>Pseudomonadota</taxon>
        <taxon>Alphaproteobacteria</taxon>
        <taxon>Rhodobacterales</taxon>
        <taxon>Paracoccaceae</taxon>
        <taxon>Halovulum</taxon>
    </lineage>
</organism>
<sequence length="213" mass="24048">MSIPVLHCFAQSGNAYKAAMMLDLCNAPWEPAFVDFFNGAARGPDYMALNEMAEVPTYVEGDLRLTQSGVILDYLAARHGRFAPDGEAERREVLRWLLWDNHKLTANLASARFMRLFLAERHRKPDVIDFLMGRARAAMKVLDRRLQGQDWILGDRPSIADLSCAGYIWFLEEIDIDPADTPGIARWRDRIAALPGWRHPYEAMPGHPLPGAA</sequence>
<comment type="similarity">
    <text evidence="1">Belongs to the GST superfamily.</text>
</comment>
<dbReference type="Gene3D" id="1.20.1050.10">
    <property type="match status" value="1"/>
</dbReference>
<protein>
    <submittedName>
        <fullName evidence="4">Glutathione S-transferase family protein</fullName>
    </submittedName>
</protein>
<feature type="domain" description="GST N-terminal" evidence="2">
    <location>
        <begin position="2"/>
        <end position="83"/>
    </location>
</feature>
<dbReference type="InterPro" id="IPR040079">
    <property type="entry name" value="Glutathione_S-Trfase"/>
</dbReference>
<dbReference type="PANTHER" id="PTHR44051:SF2">
    <property type="entry name" value="HYPOTHETICAL GLUTATHIONE S-TRANSFERASE LIKE PROTEIN"/>
    <property type="match status" value="1"/>
</dbReference>
<dbReference type="CDD" id="cd03056">
    <property type="entry name" value="GST_N_4"/>
    <property type="match status" value="1"/>
</dbReference>
<evidence type="ECO:0000256" key="1">
    <source>
        <dbReference type="RuleBase" id="RU003494"/>
    </source>
</evidence>
<dbReference type="Gene3D" id="3.40.30.10">
    <property type="entry name" value="Glutaredoxin"/>
    <property type="match status" value="1"/>
</dbReference>
<dbReference type="SFLD" id="SFLDS00019">
    <property type="entry name" value="Glutathione_Transferase_(cytos"/>
    <property type="match status" value="1"/>
</dbReference>
<dbReference type="AlphaFoldDB" id="A0A849L4R6"/>
<gene>
    <name evidence="4" type="ORF">HMH01_12160</name>
</gene>
<dbReference type="SUPFAM" id="SSF52833">
    <property type="entry name" value="Thioredoxin-like"/>
    <property type="match status" value="1"/>
</dbReference>
<dbReference type="SUPFAM" id="SSF47616">
    <property type="entry name" value="GST C-terminal domain-like"/>
    <property type="match status" value="1"/>
</dbReference>
<dbReference type="InterPro" id="IPR004045">
    <property type="entry name" value="Glutathione_S-Trfase_N"/>
</dbReference>
<dbReference type="InterPro" id="IPR004046">
    <property type="entry name" value="GST_C"/>
</dbReference>